<dbReference type="KEGG" id="cate:C2869_05465"/>
<name>A0A2S0VNX7_9ALTE</name>
<dbReference type="InterPro" id="IPR022385">
    <property type="entry name" value="Rhs_assc_core"/>
</dbReference>
<dbReference type="Proteomes" id="UP000244441">
    <property type="component" value="Chromosome"/>
</dbReference>
<keyword evidence="2" id="KW-1185">Reference proteome</keyword>
<evidence type="ECO:0000313" key="2">
    <source>
        <dbReference type="Proteomes" id="UP000244441"/>
    </source>
</evidence>
<dbReference type="Gene3D" id="2.180.10.10">
    <property type="entry name" value="RHS repeat-associated core"/>
    <property type="match status" value="1"/>
</dbReference>
<organism evidence="1 2">
    <name type="scientific">Saccharobesus litoralis</name>
    <dbReference type="NCBI Taxonomy" id="2172099"/>
    <lineage>
        <taxon>Bacteria</taxon>
        <taxon>Pseudomonadati</taxon>
        <taxon>Pseudomonadota</taxon>
        <taxon>Gammaproteobacteria</taxon>
        <taxon>Alteromonadales</taxon>
        <taxon>Alteromonadaceae</taxon>
        <taxon>Saccharobesus</taxon>
    </lineage>
</organism>
<dbReference type="OrthoDB" id="9815903at2"/>
<dbReference type="RefSeq" id="WP_108601997.1">
    <property type="nucleotide sequence ID" value="NZ_CP026604.1"/>
</dbReference>
<accession>A0A2S0VNX7</accession>
<evidence type="ECO:0000313" key="1">
    <source>
        <dbReference type="EMBL" id="AWB65925.1"/>
    </source>
</evidence>
<protein>
    <recommendedName>
        <fullName evidence="3">RHS repeat-associated core domain-containing protein</fullName>
    </recommendedName>
</protein>
<dbReference type="AlphaFoldDB" id="A0A2S0VNX7"/>
<reference evidence="1 2" key="1">
    <citation type="submission" date="2018-01" db="EMBL/GenBank/DDBJ databases">
        <title>Genome sequence of a Cantenovulum-like bacteria.</title>
        <authorList>
            <person name="Tan W.R."/>
            <person name="Lau N.-S."/>
            <person name="Go F."/>
            <person name="Amirul A.-A.A."/>
        </authorList>
    </citation>
    <scope>NUCLEOTIDE SEQUENCE [LARGE SCALE GENOMIC DNA]</scope>
    <source>
        <strain evidence="1 2">CCB-QB4</strain>
    </source>
</reference>
<dbReference type="NCBIfam" id="TIGR03696">
    <property type="entry name" value="Rhs_assc_core"/>
    <property type="match status" value="1"/>
</dbReference>
<dbReference type="EMBL" id="CP026604">
    <property type="protein sequence ID" value="AWB65925.1"/>
    <property type="molecule type" value="Genomic_DNA"/>
</dbReference>
<gene>
    <name evidence="1" type="ORF">C2869_05465</name>
</gene>
<evidence type="ECO:0008006" key="3">
    <source>
        <dbReference type="Google" id="ProtNLM"/>
    </source>
</evidence>
<proteinExistence type="predicted"/>
<sequence length="59" mass="7003">MNGRIYDPTIGRFLQADPHIQAPNNSQNYNRYSYVLNNRMSYTERFFALPNSYRTISQP</sequence>